<organism evidence="1 2">
    <name type="scientific">Chara braunii</name>
    <name type="common">Braun's stonewort</name>
    <dbReference type="NCBI Taxonomy" id="69332"/>
    <lineage>
        <taxon>Eukaryota</taxon>
        <taxon>Viridiplantae</taxon>
        <taxon>Streptophyta</taxon>
        <taxon>Charophyceae</taxon>
        <taxon>Charales</taxon>
        <taxon>Characeae</taxon>
        <taxon>Chara</taxon>
    </lineage>
</organism>
<dbReference type="EMBL" id="BFEA01000434">
    <property type="protein sequence ID" value="GBG83259.1"/>
    <property type="molecule type" value="Genomic_DNA"/>
</dbReference>
<keyword evidence="2" id="KW-1185">Reference proteome</keyword>
<dbReference type="InterPro" id="IPR036938">
    <property type="entry name" value="PAP2/HPO_sf"/>
</dbReference>
<dbReference type="Gene3D" id="1.10.606.10">
    <property type="entry name" value="Vanadium-containing Chloroperoxidase, domain 2"/>
    <property type="match status" value="1"/>
</dbReference>
<dbReference type="SUPFAM" id="SSF48317">
    <property type="entry name" value="Acid phosphatase/Vanadium-dependent haloperoxidase"/>
    <property type="match status" value="1"/>
</dbReference>
<dbReference type="OrthoDB" id="1876163at2759"/>
<accession>A0A388LLR5</accession>
<name>A0A388LLR5_CHABU</name>
<proteinExistence type="predicted"/>
<gene>
    <name evidence="1" type="ORF">CBR_g36873</name>
</gene>
<dbReference type="Gramene" id="GBG83259">
    <property type="protein sequence ID" value="GBG83259"/>
    <property type="gene ID" value="CBR_g36873"/>
</dbReference>
<dbReference type="GO" id="GO:0004601">
    <property type="term" value="F:peroxidase activity"/>
    <property type="evidence" value="ECO:0007669"/>
    <property type="project" value="InterPro"/>
</dbReference>
<dbReference type="Proteomes" id="UP000265515">
    <property type="component" value="Unassembled WGS sequence"/>
</dbReference>
<protein>
    <submittedName>
        <fullName evidence="1">Uncharacterized protein</fullName>
    </submittedName>
</protein>
<comment type="caution">
    <text evidence="1">The sequence shown here is derived from an EMBL/GenBank/DDBJ whole genome shotgun (WGS) entry which is preliminary data.</text>
</comment>
<dbReference type="InterPro" id="IPR052559">
    <property type="entry name" value="V-haloperoxidase"/>
</dbReference>
<reference evidence="1 2" key="1">
    <citation type="journal article" date="2018" name="Cell">
        <title>The Chara Genome: Secondary Complexity and Implications for Plant Terrestrialization.</title>
        <authorList>
            <person name="Nishiyama T."/>
            <person name="Sakayama H."/>
            <person name="Vries J.D."/>
            <person name="Buschmann H."/>
            <person name="Saint-Marcoux D."/>
            <person name="Ullrich K.K."/>
            <person name="Haas F.B."/>
            <person name="Vanderstraeten L."/>
            <person name="Becker D."/>
            <person name="Lang D."/>
            <person name="Vosolsobe S."/>
            <person name="Rombauts S."/>
            <person name="Wilhelmsson P.K.I."/>
            <person name="Janitza P."/>
            <person name="Kern R."/>
            <person name="Heyl A."/>
            <person name="Rumpler F."/>
            <person name="Villalobos L.I.A.C."/>
            <person name="Clay J.M."/>
            <person name="Skokan R."/>
            <person name="Toyoda A."/>
            <person name="Suzuki Y."/>
            <person name="Kagoshima H."/>
            <person name="Schijlen E."/>
            <person name="Tajeshwar N."/>
            <person name="Catarino B."/>
            <person name="Hetherington A.J."/>
            <person name="Saltykova A."/>
            <person name="Bonnot C."/>
            <person name="Breuninger H."/>
            <person name="Symeonidi A."/>
            <person name="Radhakrishnan G.V."/>
            <person name="Van Nieuwerburgh F."/>
            <person name="Deforce D."/>
            <person name="Chang C."/>
            <person name="Karol K.G."/>
            <person name="Hedrich R."/>
            <person name="Ulvskov P."/>
            <person name="Glockner G."/>
            <person name="Delwiche C.F."/>
            <person name="Petrasek J."/>
            <person name="Van de Peer Y."/>
            <person name="Friml J."/>
            <person name="Beilby M."/>
            <person name="Dolan L."/>
            <person name="Kohara Y."/>
            <person name="Sugano S."/>
            <person name="Fujiyama A."/>
            <person name="Delaux P.-M."/>
            <person name="Quint M."/>
            <person name="TheiBen G."/>
            <person name="Hagemann M."/>
            <person name="Harholt J."/>
            <person name="Dunand C."/>
            <person name="Zachgo S."/>
            <person name="Langdale J."/>
            <person name="Maumus F."/>
            <person name="Straeten D.V.D."/>
            <person name="Gould S.B."/>
            <person name="Rensing S.A."/>
        </authorList>
    </citation>
    <scope>NUCLEOTIDE SEQUENCE [LARGE SCALE GENOMIC DNA]</scope>
    <source>
        <strain evidence="1 2">S276</strain>
    </source>
</reference>
<evidence type="ECO:0000313" key="1">
    <source>
        <dbReference type="EMBL" id="GBG83259.1"/>
    </source>
</evidence>
<dbReference type="PANTHER" id="PTHR34599:SF1">
    <property type="entry name" value="PHOSPHATIDIC ACID PHOSPHATASE TYPE 2_HALOPEROXIDASE DOMAIN-CONTAINING PROTEIN"/>
    <property type="match status" value="1"/>
</dbReference>
<sequence>MTFMLIDFNNKTGFTQVPGATPDIRSIIGGDAWFQVAIQVLPETTSLWDSAFVFASIAASVYDTNVVQFYLKSQVTFWRPLTAIRQGDAQHPPDPTWSPVQLTLDAEYPSGAVVIATAGIHALESYLGTSDVSFTLTRLGVTRTFRSLYEYTDFVAEFR</sequence>
<dbReference type="PANTHER" id="PTHR34599">
    <property type="entry name" value="PEROXIDASE-RELATED"/>
    <property type="match status" value="1"/>
</dbReference>
<evidence type="ECO:0000313" key="2">
    <source>
        <dbReference type="Proteomes" id="UP000265515"/>
    </source>
</evidence>
<dbReference type="InterPro" id="IPR016119">
    <property type="entry name" value="Br/Cl_peroxidase_C"/>
</dbReference>
<dbReference type="AlphaFoldDB" id="A0A388LLR5"/>